<protein>
    <submittedName>
        <fullName evidence="2">Pp1a, putative</fullName>
    </submittedName>
</protein>
<evidence type="ECO:0000256" key="1">
    <source>
        <dbReference type="SAM" id="MobiDB-lite"/>
    </source>
</evidence>
<feature type="region of interest" description="Disordered" evidence="1">
    <location>
        <begin position="229"/>
        <end position="299"/>
    </location>
</feature>
<dbReference type="GeneID" id="39877105"/>
<organism evidence="2 3">
    <name type="scientific">Babesia ovata</name>
    <dbReference type="NCBI Taxonomy" id="189622"/>
    <lineage>
        <taxon>Eukaryota</taxon>
        <taxon>Sar</taxon>
        <taxon>Alveolata</taxon>
        <taxon>Apicomplexa</taxon>
        <taxon>Aconoidasida</taxon>
        <taxon>Piroplasmida</taxon>
        <taxon>Babesiidae</taxon>
        <taxon>Babesia</taxon>
    </lineage>
</organism>
<feature type="compositionally biased region" description="Basic and acidic residues" evidence="1">
    <location>
        <begin position="321"/>
        <end position="347"/>
    </location>
</feature>
<proteinExistence type="predicted"/>
<feature type="compositionally biased region" description="Basic and acidic residues" evidence="1">
    <location>
        <begin position="128"/>
        <end position="138"/>
    </location>
</feature>
<dbReference type="Proteomes" id="UP000236319">
    <property type="component" value="Unassembled WGS sequence"/>
</dbReference>
<feature type="region of interest" description="Disordered" evidence="1">
    <location>
        <begin position="467"/>
        <end position="491"/>
    </location>
</feature>
<gene>
    <name evidence="2" type="ORF">BOVATA_048280</name>
</gene>
<reference evidence="2 3" key="1">
    <citation type="journal article" date="2017" name="BMC Genomics">
        <title>Whole-genome assembly of Babesia ovata and comparative genomics between closely related pathogens.</title>
        <authorList>
            <person name="Yamagishi J."/>
            <person name="Asada M."/>
            <person name="Hakimi H."/>
            <person name="Tanaka T.Q."/>
            <person name="Sugimoto C."/>
            <person name="Kawazu S."/>
        </authorList>
    </citation>
    <scope>NUCLEOTIDE SEQUENCE [LARGE SCALE GENOMIC DNA]</scope>
    <source>
        <strain evidence="2 3">Miyake</strain>
    </source>
</reference>
<evidence type="ECO:0000313" key="2">
    <source>
        <dbReference type="EMBL" id="GBE63335.1"/>
    </source>
</evidence>
<feature type="region of interest" description="Disordered" evidence="1">
    <location>
        <begin position="720"/>
        <end position="755"/>
    </location>
</feature>
<feature type="region of interest" description="Disordered" evidence="1">
    <location>
        <begin position="819"/>
        <end position="877"/>
    </location>
</feature>
<dbReference type="RefSeq" id="XP_028869578.1">
    <property type="nucleotide sequence ID" value="XM_029013745.1"/>
</dbReference>
<sequence length="877" mass="99241">MVKRQMTMEEVLGGSPKKDDQSPKSTGGTPRNKRKTQETYQESILPYVKILSKSADGTPVNRGDVENKPEESLVAPVNSTPSPKSGGVTPGNDHPDRPEVPKQQANDSENVAPKSTSAAVTRRRGRARKNEQQDKEVQDMQQQMDVEQPPEVQNPNVEQQKDIQEENIDGGTLYKKVGGKPLGVQIMLNDDIERVNLDFQKLDAKSVSLEFDSAHKTKVESAKVEIISQQQPFDLNQNLVSSTQHSGDDSQLGGRGKRGMARQSNSPPQAKNAPTRKGRSKKQNPDPQPSVEVTEQHNIQPVAEDVQQDIAGMQHENVQQDEGRQQHEDNNDGQRGRKGGFDRPADPEEHEKIVKSLLEVIVSESGNQESTRHEGRQGDLTQESPIDTQNQSTRELPMLPMQQQSTRELPMMPAQVPVVVRRMPQNLSARRSLPLPEIREGIENNPHAMTPVPVRRSSLPPPRLHEVGSVPLMPTPALFPPAPGTRIETQQDSPRLRQYVRENRADLPRNWRCETVFIRQEPLREEGPEFGTDVDVDVSIVYPRGASADSRSSNVLRRQLVSQLRRRSTEEGERPAEEMRSRTVSFDPVATVYMVPYDSPTRNFRELQRGSEGRRPSDPEVQSRQNRLAVRRLNRMIERLERQGLYQRDENRLTARRGILRDAIELNERRINEERRRRRSAVVWHYAEPEVSRQDDNPLPDPAINSDEEIMFFDESELDMGPLQLPPAAQVDEPTDESEPVEGNDEGQHSEGGQQAANGRLTEYSDQYEQAGYSDSLQEEGYEVELYYDQRFEPLCDCDMNYPCCDECEAEFHDDYGTESDLYESSDREDETETESEYEESTDIDGAETDTGGEGDSDNAQDDDDFYDEPQNANNNE</sequence>
<feature type="region of interest" description="Disordered" evidence="1">
    <location>
        <begin position="365"/>
        <end position="397"/>
    </location>
</feature>
<keyword evidence="3" id="KW-1185">Reference proteome</keyword>
<dbReference type="EMBL" id="BDSA01000033">
    <property type="protein sequence ID" value="GBE63335.1"/>
    <property type="molecule type" value="Genomic_DNA"/>
</dbReference>
<feature type="compositionally biased region" description="Polar residues" evidence="1">
    <location>
        <begin position="229"/>
        <end position="245"/>
    </location>
</feature>
<feature type="compositionally biased region" description="Acidic residues" evidence="1">
    <location>
        <begin position="819"/>
        <end position="868"/>
    </location>
</feature>
<feature type="compositionally biased region" description="Pro residues" evidence="1">
    <location>
        <begin position="473"/>
        <end position="483"/>
    </location>
</feature>
<feature type="compositionally biased region" description="Polar residues" evidence="1">
    <location>
        <begin position="103"/>
        <end position="119"/>
    </location>
</feature>
<accession>A0A2H6KK06</accession>
<dbReference type="VEuPathDB" id="PiroplasmaDB:BOVATA_048280"/>
<dbReference type="AlphaFoldDB" id="A0A2H6KK06"/>
<feature type="compositionally biased region" description="Polar residues" evidence="1">
    <location>
        <begin position="379"/>
        <end position="394"/>
    </location>
</feature>
<name>A0A2H6KK06_9APIC</name>
<feature type="region of interest" description="Disordered" evidence="1">
    <location>
        <begin position="316"/>
        <end position="347"/>
    </location>
</feature>
<feature type="compositionally biased region" description="Low complexity" evidence="1">
    <location>
        <begin position="139"/>
        <end position="153"/>
    </location>
</feature>
<feature type="compositionally biased region" description="Acidic residues" evidence="1">
    <location>
        <begin position="733"/>
        <end position="745"/>
    </location>
</feature>
<feature type="region of interest" description="Disordered" evidence="1">
    <location>
        <begin position="601"/>
        <end position="626"/>
    </location>
</feature>
<feature type="compositionally biased region" description="Basic and acidic residues" evidence="1">
    <location>
        <begin position="603"/>
        <end position="618"/>
    </location>
</feature>
<evidence type="ECO:0000313" key="3">
    <source>
        <dbReference type="Proteomes" id="UP000236319"/>
    </source>
</evidence>
<comment type="caution">
    <text evidence="2">The sequence shown here is derived from an EMBL/GenBank/DDBJ whole genome shotgun (WGS) entry which is preliminary data.</text>
</comment>
<feature type="region of interest" description="Disordered" evidence="1">
    <location>
        <begin position="1"/>
        <end position="178"/>
    </location>
</feature>